<dbReference type="PANTHER" id="PTHR43798:SF31">
    <property type="entry name" value="AB HYDROLASE SUPERFAMILY PROTEIN YCLE"/>
    <property type="match status" value="1"/>
</dbReference>
<feature type="transmembrane region" description="Helical" evidence="2">
    <location>
        <begin position="6"/>
        <end position="28"/>
    </location>
</feature>
<reference evidence="4 5" key="1">
    <citation type="submission" date="2016-03" db="EMBL/GenBank/DDBJ databases">
        <title>Genome sequence of Rhodococcus kyotonensis KB10.</title>
        <authorList>
            <person name="Jeong H."/>
            <person name="Hong C.E."/>
            <person name="Jo S.H."/>
            <person name="Park J.M."/>
        </authorList>
    </citation>
    <scope>NUCLEOTIDE SEQUENCE [LARGE SCALE GENOMIC DNA]</scope>
    <source>
        <strain evidence="4 5">KB10</strain>
    </source>
</reference>
<dbReference type="RefSeq" id="WP_068429550.1">
    <property type="nucleotide sequence ID" value="NZ_LVHI01000028.1"/>
</dbReference>
<proteinExistence type="predicted"/>
<dbReference type="InterPro" id="IPR029058">
    <property type="entry name" value="AB_hydrolase_fold"/>
</dbReference>
<dbReference type="Proteomes" id="UP000077519">
    <property type="component" value="Unassembled WGS sequence"/>
</dbReference>
<dbReference type="Gene3D" id="3.40.50.1820">
    <property type="entry name" value="alpha/beta hydrolase"/>
    <property type="match status" value="1"/>
</dbReference>
<evidence type="ECO:0000259" key="3">
    <source>
        <dbReference type="Pfam" id="PF12697"/>
    </source>
</evidence>
<name>A0A177Y944_9NOCA</name>
<dbReference type="AlphaFoldDB" id="A0A177Y944"/>
<dbReference type="Pfam" id="PF12697">
    <property type="entry name" value="Abhydrolase_6"/>
    <property type="match status" value="1"/>
</dbReference>
<comment type="caution">
    <text evidence="4">The sequence shown here is derived from an EMBL/GenBank/DDBJ whole genome shotgun (WGS) entry which is preliminary data.</text>
</comment>
<dbReference type="InterPro" id="IPR050266">
    <property type="entry name" value="AB_hydrolase_sf"/>
</dbReference>
<dbReference type="PRINTS" id="PR00111">
    <property type="entry name" value="ABHYDROLASE"/>
</dbReference>
<accession>A0A177Y944</accession>
<evidence type="ECO:0000256" key="2">
    <source>
        <dbReference type="SAM" id="Phobius"/>
    </source>
</evidence>
<dbReference type="GO" id="GO:0016787">
    <property type="term" value="F:hydrolase activity"/>
    <property type="evidence" value="ECO:0007669"/>
    <property type="project" value="UniProtKB-KW"/>
</dbReference>
<gene>
    <name evidence="4" type="ORF">A3K89_25170</name>
</gene>
<dbReference type="SUPFAM" id="SSF53474">
    <property type="entry name" value="alpha/beta-Hydrolases"/>
    <property type="match status" value="1"/>
</dbReference>
<keyword evidence="2" id="KW-1133">Transmembrane helix</keyword>
<dbReference type="EMBL" id="LVHI01000028">
    <property type="protein sequence ID" value="OAK52052.1"/>
    <property type="molecule type" value="Genomic_DNA"/>
</dbReference>
<keyword evidence="2" id="KW-0812">Transmembrane</keyword>
<dbReference type="GO" id="GO:0016020">
    <property type="term" value="C:membrane"/>
    <property type="evidence" value="ECO:0007669"/>
    <property type="project" value="TreeGrafter"/>
</dbReference>
<keyword evidence="2" id="KW-0472">Membrane</keyword>
<sequence length="345" mass="36789">MVTRRAARGALVGVVGLAAAAGIGTVLVRRRSGLTAEGPSEAGAVLKPDELLHVPTFEPRIVPVVTDDGAELHVRVYGDHDAQPIVFSHGWTCSADFWAPQINAFAEKYKVIVYDQRGHGRSDVGTRLLGPDVLADDLADVLAATVTEDNKAVLVGHSMGGMSVMAWAGRYPEQVDSLVSAVLLASTATDSLVRETTVIPLPTRFPRVPVPVGRVVLKSAVPLRPSPVTRQAIKYVSMAPSATPAEVAFCEKIVLECAPRTRGIWGAALSDLDIYEALANMSVPTTVLVGTADRLTPPVHARRLAEALESHDHLSKYIEVPGVGHMSSVEAIDDVNSEILRLRSL</sequence>
<dbReference type="InterPro" id="IPR000073">
    <property type="entry name" value="AB_hydrolase_1"/>
</dbReference>
<evidence type="ECO:0000313" key="4">
    <source>
        <dbReference type="EMBL" id="OAK52052.1"/>
    </source>
</evidence>
<organism evidence="4 5">
    <name type="scientific">Rhodococcoides kyotonense</name>
    <dbReference type="NCBI Taxonomy" id="398843"/>
    <lineage>
        <taxon>Bacteria</taxon>
        <taxon>Bacillati</taxon>
        <taxon>Actinomycetota</taxon>
        <taxon>Actinomycetes</taxon>
        <taxon>Mycobacteriales</taxon>
        <taxon>Nocardiaceae</taxon>
        <taxon>Rhodococcoides</taxon>
    </lineage>
</organism>
<feature type="domain" description="AB hydrolase-1" evidence="3">
    <location>
        <begin position="85"/>
        <end position="335"/>
    </location>
</feature>
<evidence type="ECO:0000313" key="5">
    <source>
        <dbReference type="Proteomes" id="UP000077519"/>
    </source>
</evidence>
<protein>
    <submittedName>
        <fullName evidence="4">Alpha/beta hydrolase</fullName>
    </submittedName>
</protein>
<keyword evidence="5" id="KW-1185">Reference proteome</keyword>
<dbReference type="PANTHER" id="PTHR43798">
    <property type="entry name" value="MONOACYLGLYCEROL LIPASE"/>
    <property type="match status" value="1"/>
</dbReference>
<evidence type="ECO:0000256" key="1">
    <source>
        <dbReference type="ARBA" id="ARBA00022801"/>
    </source>
</evidence>
<keyword evidence="1 4" id="KW-0378">Hydrolase</keyword>